<evidence type="ECO:0000256" key="1">
    <source>
        <dbReference type="SAM" id="SignalP"/>
    </source>
</evidence>
<evidence type="ECO:0000313" key="6">
    <source>
        <dbReference type="Proteomes" id="UP000325313"/>
    </source>
</evidence>
<dbReference type="Proteomes" id="UP000325313">
    <property type="component" value="Unassembled WGS sequence"/>
</dbReference>
<comment type="caution">
    <text evidence="2">The sequence shown here is derived from an EMBL/GenBank/DDBJ whole genome shotgun (WGS) entry which is preliminary data.</text>
</comment>
<keyword evidence="1" id="KW-0732">Signal</keyword>
<proteinExistence type="predicted"/>
<dbReference type="EMBL" id="VDEP01000508">
    <property type="protein sequence ID" value="KAA1066955.1"/>
    <property type="molecule type" value="Genomic_DNA"/>
</dbReference>
<dbReference type="OrthoDB" id="2508389at2759"/>
<evidence type="ECO:0000313" key="2">
    <source>
        <dbReference type="EMBL" id="KAA1066955.1"/>
    </source>
</evidence>
<organism evidence="2 6">
    <name type="scientific">Puccinia graminis f. sp. tritici</name>
    <dbReference type="NCBI Taxonomy" id="56615"/>
    <lineage>
        <taxon>Eukaryota</taxon>
        <taxon>Fungi</taxon>
        <taxon>Dikarya</taxon>
        <taxon>Basidiomycota</taxon>
        <taxon>Pucciniomycotina</taxon>
        <taxon>Pucciniomycetes</taxon>
        <taxon>Pucciniales</taxon>
        <taxon>Pucciniaceae</taxon>
        <taxon>Puccinia</taxon>
    </lineage>
</organism>
<dbReference type="AlphaFoldDB" id="A0A5B0LRH5"/>
<evidence type="ECO:0000313" key="4">
    <source>
        <dbReference type="EMBL" id="KAA1119345.1"/>
    </source>
</evidence>
<dbReference type="EMBL" id="VSWC01000118">
    <property type="protein sequence ID" value="KAA1083922.1"/>
    <property type="molecule type" value="Genomic_DNA"/>
</dbReference>
<evidence type="ECO:0000313" key="3">
    <source>
        <dbReference type="EMBL" id="KAA1083922.1"/>
    </source>
</evidence>
<protein>
    <recommendedName>
        <fullName evidence="7">Hydrophobin</fullName>
    </recommendedName>
</protein>
<dbReference type="PROSITE" id="PS51257">
    <property type="entry name" value="PROKAR_LIPOPROTEIN"/>
    <property type="match status" value="1"/>
</dbReference>
<sequence length="137" mass="14785">MDTFKQILVLCFLVACELTHHSARAVGLGAAVLGKIMRPDDACNKVETSETKIHFCFKDNRKKTDGFVTIAQPVQRIAQGVTTSADCTKLGNGFQVTKCCSVGSFSLAPKAGKPLFNPNFFVNVTPASFDLACNKQP</sequence>
<dbReference type="EMBL" id="VSWC01000001">
    <property type="protein sequence ID" value="KAA1119345.1"/>
    <property type="molecule type" value="Genomic_DNA"/>
</dbReference>
<gene>
    <name evidence="3" type="ORF">PGT21_011723</name>
    <name evidence="4" type="ORF">PGT21_022959</name>
    <name evidence="2" type="ORF">PGTUg99_019050</name>
</gene>
<dbReference type="Proteomes" id="UP000324748">
    <property type="component" value="Unassembled WGS sequence"/>
</dbReference>
<evidence type="ECO:0008006" key="7">
    <source>
        <dbReference type="Google" id="ProtNLM"/>
    </source>
</evidence>
<feature type="signal peptide" evidence="1">
    <location>
        <begin position="1"/>
        <end position="25"/>
    </location>
</feature>
<reference evidence="5 6" key="1">
    <citation type="submission" date="2019-05" db="EMBL/GenBank/DDBJ databases">
        <title>Emergence of the Ug99 lineage of the wheat stem rust pathogen through somatic hybridization.</title>
        <authorList>
            <person name="Li F."/>
            <person name="Upadhyaya N.M."/>
            <person name="Sperschneider J."/>
            <person name="Matny O."/>
            <person name="Nguyen-Phuc H."/>
            <person name="Mago R."/>
            <person name="Raley C."/>
            <person name="Miller M.E."/>
            <person name="Silverstein K.A.T."/>
            <person name="Henningsen E."/>
            <person name="Hirsch C.D."/>
            <person name="Visser B."/>
            <person name="Pretorius Z.A."/>
            <person name="Steffenson B.J."/>
            <person name="Schwessinger B."/>
            <person name="Dodds P.N."/>
            <person name="Figueroa M."/>
        </authorList>
    </citation>
    <scope>NUCLEOTIDE SEQUENCE [LARGE SCALE GENOMIC DNA]</scope>
    <source>
        <strain evidence="3">21-0</strain>
        <strain evidence="2 6">Ug99</strain>
    </source>
</reference>
<name>A0A5B0LRH5_PUCGR</name>
<evidence type="ECO:0000313" key="5">
    <source>
        <dbReference type="Proteomes" id="UP000324748"/>
    </source>
</evidence>
<feature type="chain" id="PRO_5033845025" description="Hydrophobin" evidence="1">
    <location>
        <begin position="26"/>
        <end position="137"/>
    </location>
</feature>
<accession>A0A5B0LRH5</accession>
<keyword evidence="5" id="KW-1185">Reference proteome</keyword>